<keyword evidence="4" id="KW-0677">Repeat</keyword>
<protein>
    <submittedName>
        <fullName evidence="13">(salmon louse) hypothetical protein</fullName>
    </submittedName>
</protein>
<dbReference type="GO" id="GO:0035167">
    <property type="term" value="P:larval lymph gland hemopoiesis"/>
    <property type="evidence" value="ECO:0007669"/>
    <property type="project" value="UniProtKB-ARBA"/>
</dbReference>
<feature type="region of interest" description="Disordered" evidence="12">
    <location>
        <begin position="570"/>
        <end position="613"/>
    </location>
</feature>
<dbReference type="GO" id="GO:0008406">
    <property type="term" value="P:gonad development"/>
    <property type="evidence" value="ECO:0007669"/>
    <property type="project" value="UniProtKB-ARBA"/>
</dbReference>
<name>A0A7R8CPZ4_LEPSM</name>
<proteinExistence type="predicted"/>
<evidence type="ECO:0000313" key="14">
    <source>
        <dbReference type="Proteomes" id="UP000675881"/>
    </source>
</evidence>
<keyword evidence="10" id="KW-0539">Nucleus</keyword>
<dbReference type="GO" id="GO:0045476">
    <property type="term" value="P:nurse cell apoptotic process"/>
    <property type="evidence" value="ECO:0007669"/>
    <property type="project" value="UniProtKB-ARBA"/>
</dbReference>
<evidence type="ECO:0000313" key="13">
    <source>
        <dbReference type="EMBL" id="CAF2890530.1"/>
    </source>
</evidence>
<dbReference type="Pfam" id="PF26200">
    <property type="entry name" value="Rcat_RNF216"/>
    <property type="match status" value="1"/>
</dbReference>
<keyword evidence="1" id="KW-0217">Developmental protein</keyword>
<dbReference type="GO" id="GO:0007526">
    <property type="term" value="P:larval somatic muscle development"/>
    <property type="evidence" value="ECO:0007669"/>
    <property type="project" value="UniProtKB-ARBA"/>
</dbReference>
<keyword evidence="9" id="KW-0524">Neurogenesis</keyword>
<dbReference type="Pfam" id="PF00651">
    <property type="entry name" value="BTB"/>
    <property type="match status" value="1"/>
</dbReference>
<dbReference type="Gene3D" id="3.30.710.10">
    <property type="entry name" value="Potassium Channel Kv1.1, Chain A"/>
    <property type="match status" value="2"/>
</dbReference>
<dbReference type="PANTHER" id="PTHR23110">
    <property type="entry name" value="BTB DOMAIN TRANSCRIPTION FACTOR"/>
    <property type="match status" value="1"/>
</dbReference>
<accession>A0A7R8CPZ4</accession>
<comment type="function">
    <text evidence="11">Putative transcription factor required for axon growth and guidance in the central and peripheral nervous systems. Repels CNS axons away from the midline by promoting the expression of the midline repellent sli and its receptor robo.</text>
</comment>
<dbReference type="GO" id="GO:0008270">
    <property type="term" value="F:zinc ion binding"/>
    <property type="evidence" value="ECO:0007669"/>
    <property type="project" value="UniProtKB-KW"/>
</dbReference>
<keyword evidence="7" id="KW-0833">Ubl conjugation pathway</keyword>
<dbReference type="GO" id="GO:0007464">
    <property type="term" value="P:R3/R4 cell fate commitment"/>
    <property type="evidence" value="ECO:0007669"/>
    <property type="project" value="UniProtKB-ARBA"/>
</dbReference>
<dbReference type="SUPFAM" id="SSF54695">
    <property type="entry name" value="POZ domain"/>
    <property type="match status" value="1"/>
</dbReference>
<dbReference type="SUPFAM" id="SSF57850">
    <property type="entry name" value="RING/U-box"/>
    <property type="match status" value="1"/>
</dbReference>
<dbReference type="GO" id="GO:0016740">
    <property type="term" value="F:transferase activity"/>
    <property type="evidence" value="ECO:0007669"/>
    <property type="project" value="UniProtKB-KW"/>
</dbReference>
<evidence type="ECO:0000256" key="2">
    <source>
        <dbReference type="ARBA" id="ARBA00022679"/>
    </source>
</evidence>
<feature type="compositionally biased region" description="Polar residues" evidence="12">
    <location>
        <begin position="487"/>
        <end position="522"/>
    </location>
</feature>
<dbReference type="GO" id="GO:0016199">
    <property type="term" value="P:axon midline choice point recognition"/>
    <property type="evidence" value="ECO:0007669"/>
    <property type="project" value="UniProtKB-ARBA"/>
</dbReference>
<evidence type="ECO:0000256" key="9">
    <source>
        <dbReference type="ARBA" id="ARBA00022902"/>
    </source>
</evidence>
<evidence type="ECO:0000256" key="1">
    <source>
        <dbReference type="ARBA" id="ARBA00022473"/>
    </source>
</evidence>
<evidence type="ECO:0000256" key="8">
    <source>
        <dbReference type="ARBA" id="ARBA00022833"/>
    </source>
</evidence>
<dbReference type="InterPro" id="IPR000210">
    <property type="entry name" value="BTB/POZ_dom"/>
</dbReference>
<keyword evidence="6" id="KW-0221">Differentiation</keyword>
<dbReference type="GO" id="GO:0005634">
    <property type="term" value="C:nucleus"/>
    <property type="evidence" value="ECO:0007669"/>
    <property type="project" value="TreeGrafter"/>
</dbReference>
<dbReference type="Proteomes" id="UP000675881">
    <property type="component" value="Chromosome 3"/>
</dbReference>
<evidence type="ECO:0000256" key="3">
    <source>
        <dbReference type="ARBA" id="ARBA00022723"/>
    </source>
</evidence>
<evidence type="ECO:0000256" key="6">
    <source>
        <dbReference type="ARBA" id="ARBA00022782"/>
    </source>
</evidence>
<keyword evidence="14" id="KW-1185">Reference proteome</keyword>
<reference evidence="13" key="1">
    <citation type="submission" date="2021-02" db="EMBL/GenBank/DDBJ databases">
        <authorList>
            <person name="Bekaert M."/>
        </authorList>
    </citation>
    <scope>NUCLEOTIDE SEQUENCE</scope>
    <source>
        <strain evidence="13">IoA-00</strain>
    </source>
</reference>
<dbReference type="PROSITE" id="PS51873">
    <property type="entry name" value="TRIAD"/>
    <property type="match status" value="1"/>
</dbReference>
<gene>
    <name evidence="13" type="ORF">LSAA_7628</name>
</gene>
<dbReference type="GO" id="GO:0045467">
    <property type="term" value="P:R7 cell development"/>
    <property type="evidence" value="ECO:0007669"/>
    <property type="project" value="UniProtKB-ARBA"/>
</dbReference>
<dbReference type="GO" id="GO:0006357">
    <property type="term" value="P:regulation of transcription by RNA polymerase II"/>
    <property type="evidence" value="ECO:0007669"/>
    <property type="project" value="TreeGrafter"/>
</dbReference>
<evidence type="ECO:0000256" key="11">
    <source>
        <dbReference type="ARBA" id="ARBA00037382"/>
    </source>
</evidence>
<dbReference type="InterPro" id="IPR011333">
    <property type="entry name" value="SKP1/BTB/POZ_sf"/>
</dbReference>
<dbReference type="GO" id="GO:0048813">
    <property type="term" value="P:dendrite morphogenesis"/>
    <property type="evidence" value="ECO:0007669"/>
    <property type="project" value="UniProtKB-ARBA"/>
</dbReference>
<keyword evidence="5" id="KW-0863">Zinc-finger</keyword>
<dbReference type="AlphaFoldDB" id="A0A7R8CPZ4"/>
<organism evidence="13 14">
    <name type="scientific">Lepeophtheirus salmonis</name>
    <name type="common">Salmon louse</name>
    <name type="synonym">Caligus salmonis</name>
    <dbReference type="NCBI Taxonomy" id="72036"/>
    <lineage>
        <taxon>Eukaryota</taxon>
        <taxon>Metazoa</taxon>
        <taxon>Ecdysozoa</taxon>
        <taxon>Arthropoda</taxon>
        <taxon>Crustacea</taxon>
        <taxon>Multicrustacea</taxon>
        <taxon>Hexanauplia</taxon>
        <taxon>Copepoda</taxon>
        <taxon>Siphonostomatoida</taxon>
        <taxon>Caligidae</taxon>
        <taxon>Lepeophtheirus</taxon>
    </lineage>
</organism>
<dbReference type="InterPro" id="IPR044066">
    <property type="entry name" value="TRIAD_supradom"/>
</dbReference>
<keyword evidence="2" id="KW-0808">Transferase</keyword>
<keyword evidence="8" id="KW-0862">Zinc</keyword>
<dbReference type="EMBL" id="HG994582">
    <property type="protein sequence ID" value="CAF2890530.1"/>
    <property type="molecule type" value="Genomic_DNA"/>
</dbReference>
<dbReference type="PANTHER" id="PTHR23110:SF111">
    <property type="entry name" value="LONGITUDINALS LACKING PROTEIN, ISOFORMS F_I_K_T"/>
    <property type="match status" value="1"/>
</dbReference>
<dbReference type="OrthoDB" id="10009520at2759"/>
<dbReference type="InterPro" id="IPR051095">
    <property type="entry name" value="Dros_DevTransReg"/>
</dbReference>
<keyword evidence="3" id="KW-0479">Metal-binding</keyword>
<evidence type="ECO:0000256" key="10">
    <source>
        <dbReference type="ARBA" id="ARBA00023242"/>
    </source>
</evidence>
<feature type="region of interest" description="Disordered" evidence="12">
    <location>
        <begin position="462"/>
        <end position="524"/>
    </location>
</feature>
<evidence type="ECO:0000256" key="12">
    <source>
        <dbReference type="SAM" id="MobiDB-lite"/>
    </source>
</evidence>
<evidence type="ECO:0000256" key="7">
    <source>
        <dbReference type="ARBA" id="ARBA00022786"/>
    </source>
</evidence>
<evidence type="ECO:0000256" key="4">
    <source>
        <dbReference type="ARBA" id="ARBA00022737"/>
    </source>
</evidence>
<evidence type="ECO:0000256" key="5">
    <source>
        <dbReference type="ARBA" id="ARBA00022771"/>
    </source>
</evidence>
<sequence length="613" mass="69382">MVRLVRKGNLSSSAAIPKGFPYPVIIEFKNIFFTLEISILRTDGPSARIKKEEDQIRNFITRVVGVRDTKLSTTMAESEAYSASLSNGLYTQESLDVLKGMFPEKDEFELTSLLKSYPGKYMEGLIDKILQGVQVRCLICWEDLYMEDVISCDGDHPVCRSCLTEGIKNQLADGLDNYICLNYGCEIPYQISDLETVMDHKMITKYIQTLCSNEVKSCGEFGLYTCSECNYAVTIDKEGLDVIKCQYQYCKALTCIHCQLPAHPRGQTCQKLKVEKLRLKVEDSMANAVIRKCHACAKPYTKTDGCNRIQCICEKPEIGKCPLQTNSEDLHHVERTSAARKTEATFDHQLSLPRPSTSWGSSERLHLRWNDFESNIKLGFSELRKEEEFFDVTLACGSKQIKAHKSVPHQHPLLYLRGIKFNYMESLLCFMYNGEVNVTQEELKNFLAVAEELKIKGLSQNQSLQSPSINEEAHLPPNKRPRIVNKVDSSSPRANITRENSSPVISKESTCQTHVSSKHYSQPTITIEDDEIQDITPITEDKKYVVNNSMTIPDKPQEVDDSLHKEEFIEDQNEYESASGDFCYDEEESITDHDLSGAPGPSGTSIPLDENKR</sequence>